<dbReference type="AlphaFoldDB" id="A0A9Q3PB39"/>
<sequence>MMCTERRVDFISKNPQTFHEVIKHDRVKESRFFSIKIKIFSNLVEDIQNKVWQDKDYKEILKQLARGKSVSDYTLEPQAKVLLSKVRVVIPINEGIRLNIIQTFHDSPLASHPAQEKNLKLIKRNFHWSGMNQLIKDYLYSCQRCARNKNIHNKKFGLLKPVQIPSGPWNSLSMDFITHLPLSNNFHSILVVVDRFSKMGIFIPAYGTITSLDLAKILTNHVFSKDGLPASIGSDRGSSFVSPFWTQLFQQLKISRDLSTNFHPETDGQTERVNQIVEQYLWMYVSYHQDERHTCLPLAEFSDNNAEHS</sequence>
<evidence type="ECO:0000259" key="2">
    <source>
        <dbReference type="PROSITE" id="PS50994"/>
    </source>
</evidence>
<dbReference type="PROSITE" id="PS50994">
    <property type="entry name" value="INTEGRASE"/>
    <property type="match status" value="1"/>
</dbReference>
<dbReference type="SUPFAM" id="SSF53098">
    <property type="entry name" value="Ribonuclease H-like"/>
    <property type="match status" value="1"/>
</dbReference>
<name>A0A9Q3PB39_9BASI</name>
<dbReference type="GO" id="GO:0015074">
    <property type="term" value="P:DNA integration"/>
    <property type="evidence" value="ECO:0007669"/>
    <property type="project" value="InterPro"/>
</dbReference>
<dbReference type="InterPro" id="IPR041588">
    <property type="entry name" value="Integrase_H2C2"/>
</dbReference>
<dbReference type="GO" id="GO:0003723">
    <property type="term" value="F:RNA binding"/>
    <property type="evidence" value="ECO:0007669"/>
    <property type="project" value="UniProtKB-KW"/>
</dbReference>
<dbReference type="Pfam" id="PF00665">
    <property type="entry name" value="rve"/>
    <property type="match status" value="1"/>
</dbReference>
<accession>A0A9Q3PB39</accession>
<dbReference type="InterPro" id="IPR050951">
    <property type="entry name" value="Retrovirus_Pol_polyprotein"/>
</dbReference>
<dbReference type="GO" id="GO:0005634">
    <property type="term" value="C:nucleus"/>
    <property type="evidence" value="ECO:0007669"/>
    <property type="project" value="UniProtKB-ARBA"/>
</dbReference>
<dbReference type="PANTHER" id="PTHR37984">
    <property type="entry name" value="PROTEIN CBG26694"/>
    <property type="match status" value="1"/>
</dbReference>
<feature type="domain" description="Integrase catalytic" evidence="2">
    <location>
        <begin position="164"/>
        <end position="309"/>
    </location>
</feature>
<dbReference type="InterPro" id="IPR036397">
    <property type="entry name" value="RNaseH_sf"/>
</dbReference>
<dbReference type="InterPro" id="IPR001584">
    <property type="entry name" value="Integrase_cat-core"/>
</dbReference>
<dbReference type="Gene3D" id="1.10.340.70">
    <property type="match status" value="1"/>
</dbReference>
<dbReference type="PANTHER" id="PTHR37984:SF15">
    <property type="entry name" value="INTEGRASE CATALYTIC DOMAIN-CONTAINING PROTEIN"/>
    <property type="match status" value="1"/>
</dbReference>
<proteinExistence type="predicted"/>
<dbReference type="OrthoDB" id="425619at2759"/>
<organism evidence="3 4">
    <name type="scientific">Austropuccinia psidii MF-1</name>
    <dbReference type="NCBI Taxonomy" id="1389203"/>
    <lineage>
        <taxon>Eukaryota</taxon>
        <taxon>Fungi</taxon>
        <taxon>Dikarya</taxon>
        <taxon>Basidiomycota</taxon>
        <taxon>Pucciniomycotina</taxon>
        <taxon>Pucciniomycetes</taxon>
        <taxon>Pucciniales</taxon>
        <taxon>Sphaerophragmiaceae</taxon>
        <taxon>Austropuccinia</taxon>
    </lineage>
</organism>
<dbReference type="Pfam" id="PF17921">
    <property type="entry name" value="Integrase_H2C2"/>
    <property type="match status" value="1"/>
</dbReference>
<protein>
    <recommendedName>
        <fullName evidence="2">Integrase catalytic domain-containing protein</fullName>
    </recommendedName>
</protein>
<dbReference type="Proteomes" id="UP000765509">
    <property type="component" value="Unassembled WGS sequence"/>
</dbReference>
<comment type="caution">
    <text evidence="3">The sequence shown here is derived from an EMBL/GenBank/DDBJ whole genome shotgun (WGS) entry which is preliminary data.</text>
</comment>
<evidence type="ECO:0000313" key="3">
    <source>
        <dbReference type="EMBL" id="MBW0554750.1"/>
    </source>
</evidence>
<keyword evidence="4" id="KW-1185">Reference proteome</keyword>
<evidence type="ECO:0000256" key="1">
    <source>
        <dbReference type="ARBA" id="ARBA00022884"/>
    </source>
</evidence>
<gene>
    <name evidence="3" type="ORF">O181_094465</name>
</gene>
<dbReference type="EMBL" id="AVOT02061534">
    <property type="protein sequence ID" value="MBW0554750.1"/>
    <property type="molecule type" value="Genomic_DNA"/>
</dbReference>
<dbReference type="InterPro" id="IPR012337">
    <property type="entry name" value="RNaseH-like_sf"/>
</dbReference>
<reference evidence="3" key="1">
    <citation type="submission" date="2021-03" db="EMBL/GenBank/DDBJ databases">
        <title>Draft genome sequence of rust myrtle Austropuccinia psidii MF-1, a brazilian biotype.</title>
        <authorList>
            <person name="Quecine M.C."/>
            <person name="Pachon D.M.R."/>
            <person name="Bonatelli M.L."/>
            <person name="Correr F.H."/>
            <person name="Franceschini L.M."/>
            <person name="Leite T.F."/>
            <person name="Margarido G.R.A."/>
            <person name="Almeida C.A."/>
            <person name="Ferrarezi J.A."/>
            <person name="Labate C.A."/>
        </authorList>
    </citation>
    <scope>NUCLEOTIDE SEQUENCE</scope>
    <source>
        <strain evidence="3">MF-1</strain>
    </source>
</reference>
<dbReference type="Gene3D" id="3.30.420.10">
    <property type="entry name" value="Ribonuclease H-like superfamily/Ribonuclease H"/>
    <property type="match status" value="1"/>
</dbReference>
<keyword evidence="1" id="KW-0694">RNA-binding</keyword>
<evidence type="ECO:0000313" key="4">
    <source>
        <dbReference type="Proteomes" id="UP000765509"/>
    </source>
</evidence>